<evidence type="ECO:0000313" key="4">
    <source>
        <dbReference type="Proteomes" id="UP000244073"/>
    </source>
</evidence>
<evidence type="ECO:0000256" key="1">
    <source>
        <dbReference type="SAM" id="MobiDB-lite"/>
    </source>
</evidence>
<proteinExistence type="predicted"/>
<dbReference type="Proteomes" id="UP000244073">
    <property type="component" value="Unassembled WGS sequence"/>
</dbReference>
<protein>
    <submittedName>
        <fullName evidence="3">Uncharacterized protein</fullName>
    </submittedName>
</protein>
<name>A0A2T5M3E0_9EURO</name>
<organism evidence="3 4">
    <name type="scientific">Aspergillus ochraceoroseus IBT 24754</name>
    <dbReference type="NCBI Taxonomy" id="1392256"/>
    <lineage>
        <taxon>Eukaryota</taxon>
        <taxon>Fungi</taxon>
        <taxon>Dikarya</taxon>
        <taxon>Ascomycota</taxon>
        <taxon>Pezizomycotina</taxon>
        <taxon>Eurotiomycetes</taxon>
        <taxon>Eurotiomycetidae</taxon>
        <taxon>Eurotiales</taxon>
        <taxon>Aspergillaceae</taxon>
        <taxon>Aspergillus</taxon>
        <taxon>Aspergillus subgen. Nidulantes</taxon>
    </lineage>
</organism>
<feature type="compositionally biased region" description="Basic and acidic residues" evidence="1">
    <location>
        <begin position="82"/>
        <end position="99"/>
    </location>
</feature>
<keyword evidence="2" id="KW-1133">Transmembrane helix</keyword>
<dbReference type="RefSeq" id="XP_040754431.1">
    <property type="nucleotide sequence ID" value="XM_040892460.1"/>
</dbReference>
<keyword evidence="2" id="KW-0472">Membrane</keyword>
<feature type="transmembrane region" description="Helical" evidence="2">
    <location>
        <begin position="162"/>
        <end position="195"/>
    </location>
</feature>
<dbReference type="EMBL" id="MSFN02000002">
    <property type="protein sequence ID" value="PTU23039.1"/>
    <property type="molecule type" value="Genomic_DNA"/>
</dbReference>
<reference evidence="3 4" key="1">
    <citation type="journal article" date="2018" name="Proc. Natl. Acad. Sci. U.S.A.">
        <title>Linking secondary metabolites to gene clusters through genome sequencing of six diverse Aspergillus species.</title>
        <authorList>
            <person name="Kaerboelling I."/>
            <person name="Vesth T.C."/>
            <person name="Frisvad J.C."/>
            <person name="Nybo J.L."/>
            <person name="Theobald S."/>
            <person name="Kuo A."/>
            <person name="Bowyer P."/>
            <person name="Matsuda Y."/>
            <person name="Mondo S."/>
            <person name="Lyhne E.K."/>
            <person name="Kogle M.E."/>
            <person name="Clum A."/>
            <person name="Lipzen A."/>
            <person name="Salamov A."/>
            <person name="Ngan C.Y."/>
            <person name="Daum C."/>
            <person name="Chiniquy J."/>
            <person name="Barry K."/>
            <person name="LaButti K."/>
            <person name="Haridas S."/>
            <person name="Simmons B.A."/>
            <person name="Magnuson J.K."/>
            <person name="Mortensen U.H."/>
            <person name="Larsen T.O."/>
            <person name="Grigoriev I.V."/>
            <person name="Baker S.E."/>
            <person name="Andersen M.R."/>
        </authorList>
    </citation>
    <scope>NUCLEOTIDE SEQUENCE [LARGE SCALE GENOMIC DNA]</scope>
    <source>
        <strain evidence="3 4">IBT 24754</strain>
    </source>
</reference>
<evidence type="ECO:0000313" key="3">
    <source>
        <dbReference type="EMBL" id="PTU23039.1"/>
    </source>
</evidence>
<feature type="transmembrane region" description="Helical" evidence="2">
    <location>
        <begin position="137"/>
        <end position="156"/>
    </location>
</feature>
<gene>
    <name evidence="3" type="ORF">P175DRAFT_0155734</name>
</gene>
<dbReference type="GeneID" id="63809342"/>
<evidence type="ECO:0000256" key="2">
    <source>
        <dbReference type="SAM" id="Phobius"/>
    </source>
</evidence>
<dbReference type="AlphaFoldDB" id="A0A2T5M3E0"/>
<accession>A0A2T5M3E0</accession>
<sequence length="199" mass="22278">MRRRMRMRRPINHRLLLNNLHHAAMINPRTTTTRQRFLHDDDLVRATPPRSAAGPDPQVHDFRGGGRGGCCHGCAAAEASAGREREVEQVQEEYERGDAAEDDSDHDAGRWRGVLPGVGGREGDGGYVVAGLELMELWGHCLVAFLSLGVVCFNYFQRQRRGGVLFLFIFMGYGLVLFLFFFIAAWLWVVFISVAGMDG</sequence>
<dbReference type="VEuPathDB" id="FungiDB:P175DRAFT_0155734"/>
<feature type="region of interest" description="Disordered" evidence="1">
    <location>
        <begin position="82"/>
        <end position="106"/>
    </location>
</feature>
<comment type="caution">
    <text evidence="3">The sequence shown here is derived from an EMBL/GenBank/DDBJ whole genome shotgun (WGS) entry which is preliminary data.</text>
</comment>
<keyword evidence="2" id="KW-0812">Transmembrane</keyword>